<keyword evidence="3" id="KW-1185">Reference proteome</keyword>
<evidence type="ECO:0000313" key="2">
    <source>
        <dbReference type="EMBL" id="MFD1565107.1"/>
    </source>
</evidence>
<evidence type="ECO:0000256" key="1">
    <source>
        <dbReference type="SAM" id="MobiDB-lite"/>
    </source>
</evidence>
<dbReference type="Proteomes" id="UP001597076">
    <property type="component" value="Unassembled WGS sequence"/>
</dbReference>
<name>A0ABD6BJE8_9EURY</name>
<dbReference type="AlphaFoldDB" id="A0ABD6BJE8"/>
<reference evidence="2 3" key="1">
    <citation type="journal article" date="2019" name="Int. J. Syst. Evol. Microbiol.">
        <title>The Global Catalogue of Microorganisms (GCM) 10K type strain sequencing project: providing services to taxonomists for standard genome sequencing and annotation.</title>
        <authorList>
            <consortium name="The Broad Institute Genomics Platform"/>
            <consortium name="The Broad Institute Genome Sequencing Center for Infectious Disease"/>
            <person name="Wu L."/>
            <person name="Ma J."/>
        </authorList>
    </citation>
    <scope>NUCLEOTIDE SEQUENCE [LARGE SCALE GENOMIC DNA]</scope>
    <source>
        <strain evidence="2 3">CGMCC 1.12230</strain>
    </source>
</reference>
<proteinExistence type="predicted"/>
<evidence type="ECO:0000313" key="3">
    <source>
        <dbReference type="Proteomes" id="UP001597076"/>
    </source>
</evidence>
<feature type="region of interest" description="Disordered" evidence="1">
    <location>
        <begin position="14"/>
        <end position="35"/>
    </location>
</feature>
<protein>
    <submittedName>
        <fullName evidence="2">Uncharacterized protein</fullName>
    </submittedName>
</protein>
<dbReference type="EMBL" id="JBHUDI010000011">
    <property type="protein sequence ID" value="MFD1565107.1"/>
    <property type="molecule type" value="Genomic_DNA"/>
</dbReference>
<accession>A0ABD6BJE8</accession>
<dbReference type="RefSeq" id="WP_390289484.1">
    <property type="nucleotide sequence ID" value="NZ_JBHUDI010000011.1"/>
</dbReference>
<gene>
    <name evidence="2" type="ORF">ACFR99_16335</name>
</gene>
<sequence>MALESRGRRACAGVLSGRSRQGSERERRACSGVGEQPQRLHPGFDFFFAR</sequence>
<comment type="caution">
    <text evidence="2">The sequence shown here is derived from an EMBL/GenBank/DDBJ whole genome shotgun (WGS) entry which is preliminary data.</text>
</comment>
<organism evidence="2 3">
    <name type="scientific">Haloarchaeobius amylolyticus</name>
    <dbReference type="NCBI Taxonomy" id="1198296"/>
    <lineage>
        <taxon>Archaea</taxon>
        <taxon>Methanobacteriati</taxon>
        <taxon>Methanobacteriota</taxon>
        <taxon>Stenosarchaea group</taxon>
        <taxon>Halobacteria</taxon>
        <taxon>Halobacteriales</taxon>
        <taxon>Halorubellaceae</taxon>
        <taxon>Haloarchaeobius</taxon>
    </lineage>
</organism>